<keyword evidence="7" id="KW-1185">Reference proteome</keyword>
<dbReference type="PANTHER" id="PTHR10033">
    <property type="entry name" value="CALSEQUESTRIN"/>
    <property type="match status" value="1"/>
</dbReference>
<dbReference type="Proteomes" id="UP000095283">
    <property type="component" value="Unplaced"/>
</dbReference>
<evidence type="ECO:0000256" key="5">
    <source>
        <dbReference type="ARBA" id="ARBA00023179"/>
    </source>
</evidence>
<evidence type="ECO:0000256" key="4">
    <source>
        <dbReference type="ARBA" id="ARBA00022951"/>
    </source>
</evidence>
<accession>A0A1I7X8T8</accession>
<comment type="subcellular location">
    <subcellularLocation>
        <location evidence="1">Sarcoplasmic reticulum lumen</location>
    </subcellularLocation>
</comment>
<evidence type="ECO:0000256" key="6">
    <source>
        <dbReference type="RuleBase" id="RU000648"/>
    </source>
</evidence>
<dbReference type="PANTHER" id="PTHR10033:SF0">
    <property type="entry name" value="CALSEQUESTRIN"/>
    <property type="match status" value="1"/>
</dbReference>
<keyword evidence="4" id="KW-0703">Sarcoplasmic reticulum</keyword>
<organism evidence="7 8">
    <name type="scientific">Heterorhabditis bacteriophora</name>
    <name type="common">Entomopathogenic nematode worm</name>
    <dbReference type="NCBI Taxonomy" id="37862"/>
    <lineage>
        <taxon>Eukaryota</taxon>
        <taxon>Metazoa</taxon>
        <taxon>Ecdysozoa</taxon>
        <taxon>Nematoda</taxon>
        <taxon>Chromadorea</taxon>
        <taxon>Rhabditida</taxon>
        <taxon>Rhabditina</taxon>
        <taxon>Rhabditomorpha</taxon>
        <taxon>Strongyloidea</taxon>
        <taxon>Heterorhabditidae</taxon>
        <taxon>Heterorhabditis</taxon>
    </lineage>
</organism>
<dbReference type="AlphaFoldDB" id="A0A1I7X8T8"/>
<dbReference type="SUPFAM" id="SSF52833">
    <property type="entry name" value="Thioredoxin-like"/>
    <property type="match status" value="1"/>
</dbReference>
<reference evidence="8" key="1">
    <citation type="submission" date="2016-11" db="UniProtKB">
        <authorList>
            <consortium name="WormBaseParasite"/>
        </authorList>
    </citation>
    <scope>IDENTIFICATION</scope>
</reference>
<evidence type="ECO:0000313" key="8">
    <source>
        <dbReference type="WBParaSite" id="Hba_13990"/>
    </source>
</evidence>
<keyword evidence="5" id="KW-0514">Muscle protein</keyword>
<evidence type="ECO:0000313" key="7">
    <source>
        <dbReference type="Proteomes" id="UP000095283"/>
    </source>
</evidence>
<dbReference type="GO" id="GO:0033018">
    <property type="term" value="C:sarcoplasmic reticulum lumen"/>
    <property type="evidence" value="ECO:0007669"/>
    <property type="project" value="UniProtKB-SubCell"/>
</dbReference>
<name>A0A1I7X8T8_HETBA</name>
<dbReference type="WBParaSite" id="Hba_13990">
    <property type="protein sequence ID" value="Hba_13990"/>
    <property type="gene ID" value="Hba_13990"/>
</dbReference>
<dbReference type="InterPro" id="IPR001393">
    <property type="entry name" value="Calsequestrin"/>
</dbReference>
<evidence type="ECO:0000256" key="1">
    <source>
        <dbReference type="ARBA" id="ARBA00004564"/>
    </source>
</evidence>
<dbReference type="InterPro" id="IPR036249">
    <property type="entry name" value="Thioredoxin-like_sf"/>
</dbReference>
<dbReference type="GO" id="GO:0005509">
    <property type="term" value="F:calcium ion binding"/>
    <property type="evidence" value="ECO:0007669"/>
    <property type="project" value="InterPro"/>
</dbReference>
<dbReference type="Gene3D" id="3.40.30.10">
    <property type="entry name" value="Glutaredoxin"/>
    <property type="match status" value="1"/>
</dbReference>
<proteinExistence type="inferred from homology"/>
<comment type="function">
    <text evidence="6">Calsequestrin is a high-capacity, moderate affinity, calcium-binding protein and thus acts as an internal calcium store in muscle.</text>
</comment>
<dbReference type="Pfam" id="PF01216">
    <property type="entry name" value="Calsequestrin"/>
    <property type="match status" value="1"/>
</dbReference>
<keyword evidence="3 6" id="KW-0106">Calcium</keyword>
<evidence type="ECO:0000256" key="2">
    <source>
        <dbReference type="ARBA" id="ARBA00010987"/>
    </source>
</evidence>
<evidence type="ECO:0000256" key="3">
    <source>
        <dbReference type="ARBA" id="ARBA00022837"/>
    </source>
</evidence>
<sequence>MILIVTYFNCRTLKEFEEAAEDFMGEVEFFAVVTSKWARKVGLKRVGEVQMLRPFEEDPIFAPTSADTGIPCKNSLVFVIYLCCIVKLSGIQFLNLIEEEFEDWVEKHKEPVMQKLTLDNYFNVWVNTIFVSILSI</sequence>
<protein>
    <recommendedName>
        <fullName evidence="6">Calsequestrin</fullName>
    </recommendedName>
</protein>
<comment type="similarity">
    <text evidence="2 6">Belongs to the calsequestrin family.</text>
</comment>
<dbReference type="GO" id="GO:0051279">
    <property type="term" value="P:regulation of release of sequestered calcium ion into cytosol"/>
    <property type="evidence" value="ECO:0007669"/>
    <property type="project" value="TreeGrafter"/>
</dbReference>